<protein>
    <submittedName>
        <fullName evidence="3">Uncharacterized protein</fullName>
    </submittedName>
</protein>
<evidence type="ECO:0000256" key="2">
    <source>
        <dbReference type="SAM" id="SignalP"/>
    </source>
</evidence>
<feature type="transmembrane region" description="Helical" evidence="1">
    <location>
        <begin position="168"/>
        <end position="189"/>
    </location>
</feature>
<keyword evidence="4" id="KW-1185">Reference proteome</keyword>
<evidence type="ECO:0000313" key="3">
    <source>
        <dbReference type="EMBL" id="URD73612.1"/>
    </source>
</evidence>
<feature type="chain" id="PRO_5039250241" evidence="2">
    <location>
        <begin position="24"/>
        <end position="291"/>
    </location>
</feature>
<keyword evidence="1" id="KW-0812">Transmembrane</keyword>
<feature type="transmembrane region" description="Helical" evidence="1">
    <location>
        <begin position="228"/>
        <end position="251"/>
    </location>
</feature>
<dbReference type="EMBL" id="CP097502">
    <property type="protein sequence ID" value="URD73612.1"/>
    <property type="molecule type" value="Genomic_DNA"/>
</dbReference>
<dbReference type="AlphaFoldDB" id="A0A9E7EAZ5"/>
<accession>A0A9E7EAZ5</accession>
<evidence type="ECO:0000256" key="1">
    <source>
        <dbReference type="SAM" id="Phobius"/>
    </source>
</evidence>
<gene>
    <name evidence="3" type="ORF">MUK42_09779</name>
</gene>
<name>A0A9E7EAZ5_9LILI</name>
<sequence length="291" mass="31416">MPDALPFLFCFLFCVWRSIGVCAVSVKASERLGRGAPGLAIPAAATLTAWGGVGTRDDRRDERSGPSLRLHLDISNGNCPLGPNVLDSIKWGVMICMGNGFSHSSNWKPTAPDSAVECSFSGGLFKQYVTIIFDKSLCHPEPNKILFTKPVILVEKSKGAPAQQSPALAFWSLVVIKILPVAAALFSGVPKDYEFGQEDAVRMLPVAVPLRDKQRRHRSLAKDSFRTVVGLLKSIKVLRILLIAIALLSGVRNKFTHTFARHTSSSTKNTLFPSIALLSIDSSSALSAACP</sequence>
<keyword evidence="1" id="KW-0472">Membrane</keyword>
<evidence type="ECO:0000313" key="4">
    <source>
        <dbReference type="Proteomes" id="UP001055439"/>
    </source>
</evidence>
<organism evidence="3 4">
    <name type="scientific">Musa troglodytarum</name>
    <name type="common">fe'i banana</name>
    <dbReference type="NCBI Taxonomy" id="320322"/>
    <lineage>
        <taxon>Eukaryota</taxon>
        <taxon>Viridiplantae</taxon>
        <taxon>Streptophyta</taxon>
        <taxon>Embryophyta</taxon>
        <taxon>Tracheophyta</taxon>
        <taxon>Spermatophyta</taxon>
        <taxon>Magnoliopsida</taxon>
        <taxon>Liliopsida</taxon>
        <taxon>Zingiberales</taxon>
        <taxon>Musaceae</taxon>
        <taxon>Musa</taxon>
    </lineage>
</organism>
<dbReference type="Proteomes" id="UP001055439">
    <property type="component" value="Chromosome 1"/>
</dbReference>
<keyword evidence="2" id="KW-0732">Signal</keyword>
<feature type="signal peptide" evidence="2">
    <location>
        <begin position="1"/>
        <end position="23"/>
    </location>
</feature>
<keyword evidence="1" id="KW-1133">Transmembrane helix</keyword>
<proteinExistence type="predicted"/>
<reference evidence="3" key="1">
    <citation type="submission" date="2022-05" db="EMBL/GenBank/DDBJ databases">
        <title>The Musa troglodytarum L. genome provides insights into the mechanism of non-climacteric behaviour and enrichment of carotenoids.</title>
        <authorList>
            <person name="Wang J."/>
        </authorList>
    </citation>
    <scope>NUCLEOTIDE SEQUENCE</scope>
    <source>
        <tissue evidence="3">Leaf</tissue>
    </source>
</reference>